<dbReference type="PANTHER" id="PTHR30534:SF0">
    <property type="entry name" value="FLAGELLAR MOTOR SWITCH PROTEIN FLIG"/>
    <property type="match status" value="1"/>
</dbReference>
<evidence type="ECO:0000256" key="3">
    <source>
        <dbReference type="ARBA" id="ARBA00010299"/>
    </source>
</evidence>
<keyword evidence="9 11" id="KW-0975">Bacterial flagellum</keyword>
<feature type="domain" description="Flagellar motor switch protein FliG C-terminal" evidence="12">
    <location>
        <begin position="231"/>
        <end position="337"/>
    </location>
</feature>
<dbReference type="GO" id="GO:0071973">
    <property type="term" value="P:bacterial-type flagellum-dependent cell motility"/>
    <property type="evidence" value="ECO:0007669"/>
    <property type="project" value="InterPro"/>
</dbReference>
<evidence type="ECO:0000256" key="6">
    <source>
        <dbReference type="ARBA" id="ARBA00022500"/>
    </source>
</evidence>
<comment type="function">
    <text evidence="10 11">FliG is one of three proteins (FliG, FliN, FliM) that forms the rotor-mounted switch complex (C ring), located at the base of the basal body. This complex interacts with the CheY and CheZ chemotaxis proteins, in addition to contacting components of the motor that determine the direction of flagellar rotation.</text>
</comment>
<evidence type="ECO:0000259" key="13">
    <source>
        <dbReference type="Pfam" id="PF14841"/>
    </source>
</evidence>
<sequence>MSDALATPTDEESLFDTLTGTQKSAILMMLLGEDEAAEILKNLSPREVQHLGGAMYSVQGVDQDTVNAVLDEFLAIIKQQTSLGLGAGNYIRNVLTKALGGDKAQSVLSRITPASSERPIEILDWMDARAIAELIIDEHPQIVALIVSYLDYGLAADVLGLLPPDLQPEVVRRIATLETVQPDAVRELERVMQQKFQANTTLRASQIGGVKAAAKIMNFTKTAMEQRIMKDIKKDSKDLMQAIQDNMFVFDNLVMSDDRSLQTLLRSIDTEILVLALKGADEVLRDKLFGCMSTRAASNIKDEMEALGPVRLTDVQEAQKQIIAVARKMSDDGTIVLAGRGGDEMV</sequence>
<keyword evidence="6 11" id="KW-0145">Chemotaxis</keyword>
<feature type="domain" description="Flagellar motor switch protein FliG middle" evidence="13">
    <location>
        <begin position="129"/>
        <end position="201"/>
    </location>
</feature>
<evidence type="ECO:0000256" key="1">
    <source>
        <dbReference type="ARBA" id="ARBA00004117"/>
    </source>
</evidence>
<evidence type="ECO:0000256" key="11">
    <source>
        <dbReference type="PIRNR" id="PIRNR003161"/>
    </source>
</evidence>
<dbReference type="EMBL" id="CP012023">
    <property type="protein sequence ID" value="ALI54060.1"/>
    <property type="molecule type" value="Genomic_DNA"/>
</dbReference>
<dbReference type="PRINTS" id="PR00954">
    <property type="entry name" value="FLGMOTORFLIG"/>
</dbReference>
<dbReference type="GO" id="GO:0006935">
    <property type="term" value="P:chemotaxis"/>
    <property type="evidence" value="ECO:0007669"/>
    <property type="project" value="UniProtKB-KW"/>
</dbReference>
<dbReference type="Pfam" id="PF01706">
    <property type="entry name" value="FliG_C"/>
    <property type="match status" value="1"/>
</dbReference>
<dbReference type="GO" id="GO:0005886">
    <property type="term" value="C:plasma membrane"/>
    <property type="evidence" value="ECO:0007669"/>
    <property type="project" value="UniProtKB-SubCell"/>
</dbReference>
<dbReference type="Gene3D" id="1.10.220.30">
    <property type="match status" value="3"/>
</dbReference>
<keyword evidence="15" id="KW-0969">Cilium</keyword>
<evidence type="ECO:0000256" key="4">
    <source>
        <dbReference type="ARBA" id="ARBA00021870"/>
    </source>
</evidence>
<keyword evidence="11" id="KW-0997">Cell inner membrane</keyword>
<dbReference type="Pfam" id="PF14841">
    <property type="entry name" value="FliG_M"/>
    <property type="match status" value="1"/>
</dbReference>
<dbReference type="Pfam" id="PF14842">
    <property type="entry name" value="FliG_N"/>
    <property type="match status" value="1"/>
</dbReference>
<reference evidence="15 16" key="1">
    <citation type="submission" date="2015-05" db="EMBL/GenBank/DDBJ databases">
        <authorList>
            <person name="Wang D.B."/>
            <person name="Wang M."/>
        </authorList>
    </citation>
    <scope>NUCLEOTIDE SEQUENCE [LARGE SCALE GENOMIC DNA]</scope>
    <source>
        <strain evidence="15 16">IMCC 12053</strain>
    </source>
</reference>
<evidence type="ECO:0000259" key="12">
    <source>
        <dbReference type="Pfam" id="PF01706"/>
    </source>
</evidence>
<evidence type="ECO:0000313" key="15">
    <source>
        <dbReference type="EMBL" id="ALI54060.1"/>
    </source>
</evidence>
<evidence type="ECO:0000256" key="7">
    <source>
        <dbReference type="ARBA" id="ARBA00022779"/>
    </source>
</evidence>
<evidence type="ECO:0000256" key="9">
    <source>
        <dbReference type="ARBA" id="ARBA00023143"/>
    </source>
</evidence>
<feature type="domain" description="Flagellar motor switch protein FliG N-terminal" evidence="14">
    <location>
        <begin position="18"/>
        <end position="119"/>
    </location>
</feature>
<name>A0A0P0A6Y5_9RHOB</name>
<keyword evidence="16" id="KW-1185">Reference proteome</keyword>
<organism evidence="15 16">
    <name type="scientific">Celeribacter marinus</name>
    <dbReference type="NCBI Taxonomy" id="1397108"/>
    <lineage>
        <taxon>Bacteria</taxon>
        <taxon>Pseudomonadati</taxon>
        <taxon>Pseudomonadota</taxon>
        <taxon>Alphaproteobacteria</taxon>
        <taxon>Rhodobacterales</taxon>
        <taxon>Roseobacteraceae</taxon>
        <taxon>Celeribacter</taxon>
    </lineage>
</organism>
<dbReference type="PATRIC" id="fig|1397108.4.peg.115"/>
<keyword evidence="7 11" id="KW-0283">Flagellar rotation</keyword>
<proteinExistence type="inferred from homology"/>
<dbReference type="PANTHER" id="PTHR30534">
    <property type="entry name" value="FLAGELLAR MOTOR SWITCH PROTEIN FLIG"/>
    <property type="match status" value="1"/>
</dbReference>
<dbReference type="KEGG" id="cmar:IMCC12053_110"/>
<dbReference type="AlphaFoldDB" id="A0A0P0A6Y5"/>
<dbReference type="InterPro" id="IPR000090">
    <property type="entry name" value="Flg_Motor_Flig"/>
</dbReference>
<evidence type="ECO:0000256" key="2">
    <source>
        <dbReference type="ARBA" id="ARBA00004413"/>
    </source>
</evidence>
<keyword evidence="8 11" id="KW-0472">Membrane</keyword>
<dbReference type="Proteomes" id="UP000064920">
    <property type="component" value="Chromosome"/>
</dbReference>
<dbReference type="STRING" id="1397108.IMCC12053_110"/>
<keyword evidence="15" id="KW-0966">Cell projection</keyword>
<evidence type="ECO:0000259" key="14">
    <source>
        <dbReference type="Pfam" id="PF14842"/>
    </source>
</evidence>
<comment type="similarity">
    <text evidence="3 11">Belongs to the FliG family.</text>
</comment>
<dbReference type="InterPro" id="IPR028263">
    <property type="entry name" value="FliG_N"/>
</dbReference>
<dbReference type="SUPFAM" id="SSF48029">
    <property type="entry name" value="FliG"/>
    <property type="match status" value="2"/>
</dbReference>
<evidence type="ECO:0000256" key="5">
    <source>
        <dbReference type="ARBA" id="ARBA00022475"/>
    </source>
</evidence>
<gene>
    <name evidence="15" type="ORF">IMCC12053_110</name>
</gene>
<keyword evidence="5 11" id="KW-1003">Cell membrane</keyword>
<dbReference type="InterPro" id="IPR023087">
    <property type="entry name" value="Flg_Motor_Flig_C"/>
</dbReference>
<comment type="subcellular location">
    <subcellularLocation>
        <location evidence="1 11">Bacterial flagellum basal body</location>
    </subcellularLocation>
    <subcellularLocation>
        <location evidence="11">Cell inner membrane</location>
        <topology evidence="11">Peripheral membrane protein</topology>
        <orientation evidence="11">Cytoplasmic side</orientation>
    </subcellularLocation>
    <subcellularLocation>
        <location evidence="2">Cell membrane</location>
        <topology evidence="2">Peripheral membrane protein</topology>
        <orientation evidence="2">Cytoplasmic side</orientation>
    </subcellularLocation>
</comment>
<accession>A0A0P0A6Y5</accession>
<dbReference type="PIRSF" id="PIRSF003161">
    <property type="entry name" value="FliG"/>
    <property type="match status" value="1"/>
</dbReference>
<keyword evidence="15" id="KW-0282">Flagellum</keyword>
<dbReference type="GO" id="GO:0003774">
    <property type="term" value="F:cytoskeletal motor activity"/>
    <property type="evidence" value="ECO:0007669"/>
    <property type="project" value="InterPro"/>
</dbReference>
<evidence type="ECO:0000256" key="10">
    <source>
        <dbReference type="ARBA" id="ARBA00025598"/>
    </source>
</evidence>
<dbReference type="InterPro" id="IPR011002">
    <property type="entry name" value="FliG_a-hlx"/>
</dbReference>
<evidence type="ECO:0000313" key="16">
    <source>
        <dbReference type="Proteomes" id="UP000064920"/>
    </source>
</evidence>
<dbReference type="GeneID" id="78124061"/>
<evidence type="ECO:0000256" key="8">
    <source>
        <dbReference type="ARBA" id="ARBA00023136"/>
    </source>
</evidence>
<dbReference type="InterPro" id="IPR032779">
    <property type="entry name" value="FliG_M"/>
</dbReference>
<dbReference type="RefSeq" id="WP_062214720.1">
    <property type="nucleotide sequence ID" value="NZ_CP012023.1"/>
</dbReference>
<protein>
    <recommendedName>
        <fullName evidence="4 11">Flagellar motor switch protein FliG</fullName>
    </recommendedName>
</protein>
<dbReference type="NCBIfam" id="TIGR00207">
    <property type="entry name" value="fliG"/>
    <property type="match status" value="1"/>
</dbReference>
<dbReference type="GO" id="GO:0009425">
    <property type="term" value="C:bacterial-type flagellum basal body"/>
    <property type="evidence" value="ECO:0007669"/>
    <property type="project" value="UniProtKB-SubCell"/>
</dbReference>